<organism evidence="1 2">
    <name type="scientific">Auriscalpium vulgare</name>
    <dbReference type="NCBI Taxonomy" id="40419"/>
    <lineage>
        <taxon>Eukaryota</taxon>
        <taxon>Fungi</taxon>
        <taxon>Dikarya</taxon>
        <taxon>Basidiomycota</taxon>
        <taxon>Agaricomycotina</taxon>
        <taxon>Agaricomycetes</taxon>
        <taxon>Russulales</taxon>
        <taxon>Auriscalpiaceae</taxon>
        <taxon>Auriscalpium</taxon>
    </lineage>
</organism>
<comment type="caution">
    <text evidence="1">The sequence shown here is derived from an EMBL/GenBank/DDBJ whole genome shotgun (WGS) entry which is preliminary data.</text>
</comment>
<accession>A0ACB8SC70</accession>
<name>A0ACB8SC70_9AGAM</name>
<reference evidence="1" key="2">
    <citation type="journal article" date="2022" name="New Phytol.">
        <title>Evolutionary transition to the ectomycorrhizal habit in the genomes of a hyperdiverse lineage of mushroom-forming fungi.</title>
        <authorList>
            <person name="Looney B."/>
            <person name="Miyauchi S."/>
            <person name="Morin E."/>
            <person name="Drula E."/>
            <person name="Courty P.E."/>
            <person name="Kohler A."/>
            <person name="Kuo A."/>
            <person name="LaButti K."/>
            <person name="Pangilinan J."/>
            <person name="Lipzen A."/>
            <person name="Riley R."/>
            <person name="Andreopoulos W."/>
            <person name="He G."/>
            <person name="Johnson J."/>
            <person name="Nolan M."/>
            <person name="Tritt A."/>
            <person name="Barry K.W."/>
            <person name="Grigoriev I.V."/>
            <person name="Nagy L.G."/>
            <person name="Hibbett D."/>
            <person name="Henrissat B."/>
            <person name="Matheny P.B."/>
            <person name="Labbe J."/>
            <person name="Martin F.M."/>
        </authorList>
    </citation>
    <scope>NUCLEOTIDE SEQUENCE</scope>
    <source>
        <strain evidence="1">FP105234-sp</strain>
    </source>
</reference>
<proteinExistence type="predicted"/>
<dbReference type="EMBL" id="MU275840">
    <property type="protein sequence ID" value="KAI0053490.1"/>
    <property type="molecule type" value="Genomic_DNA"/>
</dbReference>
<evidence type="ECO:0000313" key="1">
    <source>
        <dbReference type="EMBL" id="KAI0053490.1"/>
    </source>
</evidence>
<dbReference type="Proteomes" id="UP000814033">
    <property type="component" value="Unassembled WGS sequence"/>
</dbReference>
<gene>
    <name evidence="1" type="ORF">FA95DRAFT_1481438</name>
</gene>
<reference evidence="1" key="1">
    <citation type="submission" date="2021-02" db="EMBL/GenBank/DDBJ databases">
        <authorList>
            <consortium name="DOE Joint Genome Institute"/>
            <person name="Ahrendt S."/>
            <person name="Looney B.P."/>
            <person name="Miyauchi S."/>
            <person name="Morin E."/>
            <person name="Drula E."/>
            <person name="Courty P.E."/>
            <person name="Chicoki N."/>
            <person name="Fauchery L."/>
            <person name="Kohler A."/>
            <person name="Kuo A."/>
            <person name="Labutti K."/>
            <person name="Pangilinan J."/>
            <person name="Lipzen A."/>
            <person name="Riley R."/>
            <person name="Andreopoulos W."/>
            <person name="He G."/>
            <person name="Johnson J."/>
            <person name="Barry K.W."/>
            <person name="Grigoriev I.V."/>
            <person name="Nagy L."/>
            <person name="Hibbett D."/>
            <person name="Henrissat B."/>
            <person name="Matheny P.B."/>
            <person name="Labbe J."/>
            <person name="Martin F."/>
        </authorList>
    </citation>
    <scope>NUCLEOTIDE SEQUENCE</scope>
    <source>
        <strain evidence="1">FP105234-sp</strain>
    </source>
</reference>
<sequence>MSSDPYPLFPVFAFLGFFLTLIPLPWHFQAWNSGTCFFMFWASMASLIEFVNSIVWHGNLNNPAPVWCDISTKFIIGAGVGIPASSLCINRRLYNIASVKTVSITPRDKRNNVIIDSSIALGLPVLVMVLHIIVQGHRFDILEDIGCMPVIFNTIPAYPLVFIWPVLLGSISFVYAGLSIRAFLRRRAEFRAVVVNATAMTVNRYFRLMLLACIEMSCTLPLGIYSIYINTAGLTLAPWKGWADAHFEFYRVNRIPTAVWASEHSFKVAVEISRWIYPACGLAFFALFGFAGEARRHYRMAYGAVSKHLGAQPRPVWMPTLTPTK</sequence>
<keyword evidence="2" id="KW-1185">Reference proteome</keyword>
<protein>
    <submittedName>
        <fullName evidence="1">STE3-like pheromone receptor</fullName>
    </submittedName>
</protein>
<evidence type="ECO:0000313" key="2">
    <source>
        <dbReference type="Proteomes" id="UP000814033"/>
    </source>
</evidence>